<dbReference type="AlphaFoldDB" id="A0A5P6NF84"/>
<reference evidence="2" key="1">
    <citation type="submission" date="2018-09" db="EMBL/GenBank/DDBJ databases">
        <title>Nocardia yunnanensis sp. nov., an actinomycete isolated from a soil sample.</title>
        <authorList>
            <person name="Zhang J."/>
        </authorList>
    </citation>
    <scope>NUCLEOTIDE SEQUENCE [LARGE SCALE GENOMIC DNA]</scope>
    <source>
        <strain evidence="2">21-3</strain>
    </source>
</reference>
<gene>
    <name evidence="1" type="ORF">D0Y83_05560</name>
</gene>
<proteinExistence type="predicted"/>
<name>A0A5P6NF84_9SPHN</name>
<sequence length="72" mass="8085">MEPLHAEFPSAVEISFTFRKNLRLHIDVKTLEEAHAVEARLPALCGGVFQELFSGSSPHHAFFHRVSAKVSR</sequence>
<dbReference type="EMBL" id="CP032228">
    <property type="protein sequence ID" value="QFI64652.1"/>
    <property type="molecule type" value="Genomic_DNA"/>
</dbReference>
<protein>
    <submittedName>
        <fullName evidence="1">Uncharacterized protein</fullName>
    </submittedName>
</protein>
<accession>A0A5P6NF84</accession>
<evidence type="ECO:0000313" key="2">
    <source>
        <dbReference type="Proteomes" id="UP000325385"/>
    </source>
</evidence>
<evidence type="ECO:0000313" key="1">
    <source>
        <dbReference type="EMBL" id="QFI64652.1"/>
    </source>
</evidence>
<dbReference type="Proteomes" id="UP000325385">
    <property type="component" value="Chromosome"/>
</dbReference>
<organism evidence="1 2">
    <name type="scientific">Qipengyuania flava</name>
    <dbReference type="NCBI Taxonomy" id="192812"/>
    <lineage>
        <taxon>Bacteria</taxon>
        <taxon>Pseudomonadati</taxon>
        <taxon>Pseudomonadota</taxon>
        <taxon>Alphaproteobacteria</taxon>
        <taxon>Sphingomonadales</taxon>
        <taxon>Erythrobacteraceae</taxon>
        <taxon>Qipengyuania</taxon>
    </lineage>
</organism>